<dbReference type="Pfam" id="PF13814">
    <property type="entry name" value="Replic_Relax"/>
    <property type="match status" value="1"/>
</dbReference>
<dbReference type="EMBL" id="JAASRS010000001">
    <property type="protein sequence ID" value="NIK15285.1"/>
    <property type="molecule type" value="Genomic_DNA"/>
</dbReference>
<dbReference type="InterPro" id="IPR025855">
    <property type="entry name" value="Replic_Relax"/>
</dbReference>
<name>A0A846MIS4_9BACL</name>
<accession>A0A846MIS4</accession>
<keyword evidence="2" id="KW-1185">Reference proteome</keyword>
<dbReference type="AlphaFoldDB" id="A0A846MIS4"/>
<dbReference type="Proteomes" id="UP000532769">
    <property type="component" value="Unassembled WGS sequence"/>
</dbReference>
<evidence type="ECO:0008006" key="3">
    <source>
        <dbReference type="Google" id="ProtNLM"/>
    </source>
</evidence>
<sequence length="198" mass="23760">MNRAILKEQRIENILLSLKKLNYLSTSQIMILHDLKSKRNTSRVLQEMSEYLHHFRDGENIYYLSAKGRERVNCKKVCKKTPQARHYIMRNSIYIAFGSPDTWRNEIKLGVKEDRKTHIIADALFIKDGRYHIVEVDYTQKMITNKQKIEKYKKLIECGVFQQKPFFIWITTTEYRRRELQKLMEGLDCQIFMVSDFI</sequence>
<dbReference type="RefSeq" id="WP_166910066.1">
    <property type="nucleotide sequence ID" value="NZ_JAASRS010000001.1"/>
</dbReference>
<reference evidence="1 2" key="1">
    <citation type="submission" date="2020-03" db="EMBL/GenBank/DDBJ databases">
        <title>Genomic Encyclopedia of Archaeal and Bacterial Type Strains, Phase II (KMG-II): from individual species to whole genera.</title>
        <authorList>
            <person name="Goeker M."/>
        </authorList>
    </citation>
    <scope>NUCLEOTIDE SEQUENCE [LARGE SCALE GENOMIC DNA]</scope>
    <source>
        <strain evidence="1 2">DSM 4749</strain>
    </source>
</reference>
<evidence type="ECO:0000313" key="2">
    <source>
        <dbReference type="Proteomes" id="UP000532769"/>
    </source>
</evidence>
<comment type="caution">
    <text evidence="1">The sequence shown here is derived from an EMBL/GenBank/DDBJ whole genome shotgun (WGS) entry which is preliminary data.</text>
</comment>
<proteinExistence type="predicted"/>
<protein>
    <recommendedName>
        <fullName evidence="3">Replication-relaxation</fullName>
    </recommendedName>
</protein>
<evidence type="ECO:0000313" key="1">
    <source>
        <dbReference type="EMBL" id="NIK15285.1"/>
    </source>
</evidence>
<gene>
    <name evidence="1" type="ORF">BDD39_001795</name>
</gene>
<organism evidence="1 2">
    <name type="scientific">Saccharococcus thermophilus</name>
    <dbReference type="NCBI Taxonomy" id="29396"/>
    <lineage>
        <taxon>Bacteria</taxon>
        <taxon>Bacillati</taxon>
        <taxon>Bacillota</taxon>
        <taxon>Bacilli</taxon>
        <taxon>Bacillales</taxon>
        <taxon>Anoxybacillaceae</taxon>
        <taxon>Saccharococcus</taxon>
    </lineage>
</organism>